<dbReference type="EMBL" id="MSFO01000010">
    <property type="protein sequence ID" value="PLB43741.1"/>
    <property type="molecule type" value="Genomic_DNA"/>
</dbReference>
<name>A0A2I2FSZ7_9EURO</name>
<dbReference type="AlphaFoldDB" id="A0A2I2FSZ7"/>
<proteinExistence type="predicted"/>
<evidence type="ECO:0000313" key="2">
    <source>
        <dbReference type="Proteomes" id="UP000234275"/>
    </source>
</evidence>
<dbReference type="RefSeq" id="XP_024699043.1">
    <property type="nucleotide sequence ID" value="XM_024855303.1"/>
</dbReference>
<accession>A0A2I2FSZ7</accession>
<dbReference type="VEuPathDB" id="FungiDB:P170DRAFT_61462"/>
<organism evidence="1 2">
    <name type="scientific">Aspergillus steynii IBT 23096</name>
    <dbReference type="NCBI Taxonomy" id="1392250"/>
    <lineage>
        <taxon>Eukaryota</taxon>
        <taxon>Fungi</taxon>
        <taxon>Dikarya</taxon>
        <taxon>Ascomycota</taxon>
        <taxon>Pezizomycotina</taxon>
        <taxon>Eurotiomycetes</taxon>
        <taxon>Eurotiomycetidae</taxon>
        <taxon>Eurotiales</taxon>
        <taxon>Aspergillaceae</taxon>
        <taxon>Aspergillus</taxon>
        <taxon>Aspergillus subgen. Circumdati</taxon>
    </lineage>
</organism>
<comment type="caution">
    <text evidence="1">The sequence shown here is derived from an EMBL/GenBank/DDBJ whole genome shotgun (WGS) entry which is preliminary data.</text>
</comment>
<reference evidence="1 2" key="1">
    <citation type="submission" date="2016-12" db="EMBL/GenBank/DDBJ databases">
        <title>The genomes of Aspergillus section Nigri reveals drivers in fungal speciation.</title>
        <authorList>
            <consortium name="DOE Joint Genome Institute"/>
            <person name="Vesth T.C."/>
            <person name="Nybo J."/>
            <person name="Theobald S."/>
            <person name="Brandl J."/>
            <person name="Frisvad J.C."/>
            <person name="Nielsen K.F."/>
            <person name="Lyhne E.K."/>
            <person name="Kogle M.E."/>
            <person name="Kuo A."/>
            <person name="Riley R."/>
            <person name="Clum A."/>
            <person name="Nolan M."/>
            <person name="Lipzen A."/>
            <person name="Salamov A."/>
            <person name="Henrissat B."/>
            <person name="Wiebenga A."/>
            <person name="De Vries R.P."/>
            <person name="Grigoriev I.V."/>
            <person name="Mortensen U.H."/>
            <person name="Andersen M.R."/>
            <person name="Baker S.E."/>
        </authorList>
    </citation>
    <scope>NUCLEOTIDE SEQUENCE [LARGE SCALE GENOMIC DNA]</scope>
    <source>
        <strain evidence="1 2">IBT 23096</strain>
    </source>
</reference>
<sequence>MPIACSSCAISPRGEVRLHASISGEALSPATDDIPNGLIGLQFVGNFPNPTSESCANRGDHAALEHTKTDLEFASLSFPTNARQSYPSQPPTDRMSGIGGANTWARRDFFDGFLAIEIARLGCQRSIGARGKFWTRSRGRSDLETRRSQGRPPLRETLFNPSLLKIPGHL</sequence>
<keyword evidence="2" id="KW-1185">Reference proteome</keyword>
<protein>
    <submittedName>
        <fullName evidence="1">Uncharacterized protein</fullName>
    </submittedName>
</protein>
<gene>
    <name evidence="1" type="ORF">P170DRAFT_61462</name>
</gene>
<evidence type="ECO:0000313" key="1">
    <source>
        <dbReference type="EMBL" id="PLB43741.1"/>
    </source>
</evidence>
<dbReference type="GeneID" id="36563009"/>
<dbReference type="Proteomes" id="UP000234275">
    <property type="component" value="Unassembled WGS sequence"/>
</dbReference>